<sequence>MLSDEEIEETDFDFLPEENITDWTQFKIGQNFSSLLNGPNKPSITDTILDSIFEKDPPSLPKDLENNQKNEKLEEYLSKVVHLYKTFHTNHPNLEKKFTRTKSKSSITGSEKSEQTQEKEIGSSTESVSDLNKNNEYSVLTFRKIQQIVPDYFFSEHFKINKKKTFEKIFDFSNDLDLLQLQEELTYKLNIVEKKLSHEINLRSDDIFQSLVSLTGLQTSVNHDLQRIHRLRSYLSDLRKTSVTKPLKVNGLSRNRLNYLSALKKLNLISAVSKSAITLEKLLTIKDISGAYQLLTETRLTIKNELNGISCLDKTIQKLNLIEEDLKKLAIKEFTEQLINFSIFEITIDNEEDFNSSNIDGGNNSKSKRTSKSKSKIKNKKAILNDIILLDNKVYKANLEKYSYFKENIELIIMNLLRMNITHPAILSYKNRIETILNGIIPNRLKSLVDSILLNAGNSSDSIRFLDKTQFSKFSLDIYNDYLIHLKNISENSNLILQILVSLKKKKQFKNLISEISFEQCIEILKNIPKRAGTKCNKSCADMIRARQDLVLTNSDSISSIESRQIKAFLILEKKSKLFLEKSQQISKSKNSHLFLELEKIAKGLLKGFNNNQTQALETTLKSETWNNVTVPHNYQIIFDNLSKTISNDNDNNNNNNIQINKENNDKNKNENESNNKSNNENELQYQSKRYLISNTTNKKYKITASILMLIKTINEYKKFLKTFPEYLKNDVLQQQLLILKLFNSRVSELILGAGAILQVDKIKRITTRHLALSSQCVNVLIEIANKLKILQQGFPQNTINFFLSEHKKAITDFTIHKNENLNKVSSIMYDLTEARLKELKIQFSPSEKITTKNKRNSALQDLISDTTKLYNVLKKVLQSDEIKIILKNIALEYDMKIPNACKKIDLTQIRISRQKRFIKEIQEIINFFTTFQDFGIDKELNNLKKFYSEISNKTRIKKK</sequence>
<dbReference type="EMBL" id="JAOAOG010000102">
    <property type="protein sequence ID" value="KAJ6249134.1"/>
    <property type="molecule type" value="Genomic_DNA"/>
</dbReference>
<evidence type="ECO:0000256" key="2">
    <source>
        <dbReference type="ARBA" id="ARBA00009150"/>
    </source>
</evidence>
<feature type="compositionally biased region" description="Low complexity" evidence="7">
    <location>
        <begin position="648"/>
        <end position="662"/>
    </location>
</feature>
<evidence type="ECO:0000256" key="7">
    <source>
        <dbReference type="SAM" id="MobiDB-lite"/>
    </source>
</evidence>
<keyword evidence="10" id="KW-1185">Reference proteome</keyword>
<evidence type="ECO:0000256" key="5">
    <source>
        <dbReference type="ARBA" id="ARBA00023034"/>
    </source>
</evidence>
<evidence type="ECO:0000313" key="10">
    <source>
        <dbReference type="Proteomes" id="UP001150062"/>
    </source>
</evidence>
<organism evidence="9 10">
    <name type="scientific">Anaeramoeba flamelloides</name>
    <dbReference type="NCBI Taxonomy" id="1746091"/>
    <lineage>
        <taxon>Eukaryota</taxon>
        <taxon>Metamonada</taxon>
        <taxon>Anaeramoebidae</taxon>
        <taxon>Anaeramoeba</taxon>
    </lineage>
</organism>
<evidence type="ECO:0000313" key="9">
    <source>
        <dbReference type="EMBL" id="KAJ6249134.1"/>
    </source>
</evidence>
<proteinExistence type="inferred from homology"/>
<keyword evidence="4" id="KW-0653">Protein transport</keyword>
<name>A0ABQ8YXG8_9EUKA</name>
<comment type="caution">
    <text evidence="9">The sequence shown here is derived from an EMBL/GenBank/DDBJ whole genome shotgun (WGS) entry which is preliminary data.</text>
</comment>
<feature type="compositionally biased region" description="Basic and acidic residues" evidence="7">
    <location>
        <begin position="111"/>
        <end position="121"/>
    </location>
</feature>
<dbReference type="Proteomes" id="UP001150062">
    <property type="component" value="Unassembled WGS sequence"/>
</dbReference>
<reference evidence="9" key="1">
    <citation type="submission" date="2022-08" db="EMBL/GenBank/DDBJ databases">
        <title>Novel sulfate-reducing endosymbionts in the free-living metamonad Anaeramoeba.</title>
        <authorList>
            <person name="Jerlstrom-Hultqvist J."/>
            <person name="Cepicka I."/>
            <person name="Gallot-Lavallee L."/>
            <person name="Salas-Leiva D."/>
            <person name="Curtis B.A."/>
            <person name="Zahonova K."/>
            <person name="Pipaliya S."/>
            <person name="Dacks J."/>
            <person name="Roger A.J."/>
        </authorList>
    </citation>
    <scope>NUCLEOTIDE SEQUENCE</scope>
    <source>
        <strain evidence="9">Schooner1</strain>
    </source>
</reference>
<feature type="region of interest" description="Disordered" evidence="7">
    <location>
        <begin position="98"/>
        <end position="129"/>
    </location>
</feature>
<feature type="domain" description="Vacuolar protein sorting-associated protein 54 C-terminal" evidence="8">
    <location>
        <begin position="698"/>
        <end position="831"/>
    </location>
</feature>
<accession>A0ABQ8YXG8</accession>
<evidence type="ECO:0000256" key="6">
    <source>
        <dbReference type="ARBA" id="ARBA00023054"/>
    </source>
</evidence>
<dbReference type="Pfam" id="PF07928">
    <property type="entry name" value="Vps54"/>
    <property type="match status" value="1"/>
</dbReference>
<keyword evidence="3" id="KW-0813">Transport</keyword>
<protein>
    <submittedName>
        <fullName evidence="9">Vacuolar protein sorting 54</fullName>
    </submittedName>
</protein>
<evidence type="ECO:0000256" key="4">
    <source>
        <dbReference type="ARBA" id="ARBA00022927"/>
    </source>
</evidence>
<keyword evidence="6" id="KW-0175">Coiled coil</keyword>
<dbReference type="InterPro" id="IPR039745">
    <property type="entry name" value="Vps54"/>
</dbReference>
<feature type="compositionally biased region" description="Basic and acidic residues" evidence="7">
    <location>
        <begin position="663"/>
        <end position="674"/>
    </location>
</feature>
<gene>
    <name evidence="9" type="ORF">M0813_01733</name>
</gene>
<feature type="region of interest" description="Disordered" evidence="7">
    <location>
        <begin position="648"/>
        <end position="685"/>
    </location>
</feature>
<evidence type="ECO:0000256" key="1">
    <source>
        <dbReference type="ARBA" id="ARBA00004601"/>
    </source>
</evidence>
<dbReference type="InterPro" id="IPR012501">
    <property type="entry name" value="Vps54_C"/>
</dbReference>
<keyword evidence="5" id="KW-0333">Golgi apparatus</keyword>
<comment type="similarity">
    <text evidence="2">Belongs to the VPS54 family.</text>
</comment>
<comment type="subcellular location">
    <subcellularLocation>
        <location evidence="1">Golgi apparatus</location>
        <location evidence="1">trans-Golgi network</location>
    </subcellularLocation>
</comment>
<dbReference type="PANTHER" id="PTHR12965:SF0">
    <property type="entry name" value="VACUOLAR PROTEIN SORTING-ASSOCIATED PROTEIN 54"/>
    <property type="match status" value="1"/>
</dbReference>
<dbReference type="PANTHER" id="PTHR12965">
    <property type="entry name" value="VACUOLAR PROTEIN SORTING 54"/>
    <property type="match status" value="1"/>
</dbReference>
<evidence type="ECO:0000256" key="3">
    <source>
        <dbReference type="ARBA" id="ARBA00022448"/>
    </source>
</evidence>
<evidence type="ECO:0000259" key="8">
    <source>
        <dbReference type="Pfam" id="PF07928"/>
    </source>
</evidence>